<comment type="similarity">
    <text evidence="1">Belongs to the YciI family.</text>
</comment>
<sequence>MMRYICLIYNSADTDGRLTADETDELIKAHFAFDEELRRDGFMVHSDALEMPDQASVLRVRNNRLSATDGPYVETKEHLAGFYVIEAPDMAKAKEIAGRIPSARYGAVELRPVRTLTLPN</sequence>
<evidence type="ECO:0000313" key="6">
    <source>
        <dbReference type="Proteomes" id="UP000557344"/>
    </source>
</evidence>
<dbReference type="SUPFAM" id="SSF54909">
    <property type="entry name" value="Dimeric alpha+beta barrel"/>
    <property type="match status" value="1"/>
</dbReference>
<dbReference type="InterPro" id="IPR005545">
    <property type="entry name" value="YCII"/>
</dbReference>
<evidence type="ECO:0000313" key="5">
    <source>
        <dbReference type="Proteomes" id="UP000523431"/>
    </source>
</evidence>
<organism evidence="3 6">
    <name type="scientific">Rhizobium etli</name>
    <dbReference type="NCBI Taxonomy" id="29449"/>
    <lineage>
        <taxon>Bacteria</taxon>
        <taxon>Pseudomonadati</taxon>
        <taxon>Pseudomonadota</taxon>
        <taxon>Alphaproteobacteria</taxon>
        <taxon>Hyphomicrobiales</taxon>
        <taxon>Rhizobiaceae</taxon>
        <taxon>Rhizobium/Agrobacterium group</taxon>
        <taxon>Rhizobium</taxon>
    </lineage>
</organism>
<gene>
    <name evidence="3" type="ORF">GGE46_002413</name>
    <name evidence="4" type="ORF">GGE57_002592</name>
</gene>
<protein>
    <recommendedName>
        <fullName evidence="2">YCII-related domain-containing protein</fullName>
    </recommendedName>
</protein>
<evidence type="ECO:0000259" key="2">
    <source>
        <dbReference type="Pfam" id="PF03795"/>
    </source>
</evidence>
<accession>A0A7W6Y9H7</accession>
<evidence type="ECO:0000313" key="4">
    <source>
        <dbReference type="EMBL" id="MBB4535843.1"/>
    </source>
</evidence>
<evidence type="ECO:0000256" key="1">
    <source>
        <dbReference type="ARBA" id="ARBA00007689"/>
    </source>
</evidence>
<dbReference type="PANTHER" id="PTHR35174:SF3">
    <property type="entry name" value="BLL7171 PROTEIN"/>
    <property type="match status" value="1"/>
</dbReference>
<comment type="caution">
    <text evidence="3">The sequence shown here is derived from an EMBL/GenBank/DDBJ whole genome shotgun (WGS) entry which is preliminary data.</text>
</comment>
<feature type="domain" description="YCII-related" evidence="2">
    <location>
        <begin position="2"/>
        <end position="115"/>
    </location>
</feature>
<dbReference type="Pfam" id="PF03795">
    <property type="entry name" value="YCII"/>
    <property type="match status" value="1"/>
</dbReference>
<dbReference type="Gene3D" id="3.30.70.1060">
    <property type="entry name" value="Dimeric alpha+beta barrel"/>
    <property type="match status" value="1"/>
</dbReference>
<dbReference type="EMBL" id="JACIID010000004">
    <property type="protein sequence ID" value="MBB4535843.1"/>
    <property type="molecule type" value="Genomic_DNA"/>
</dbReference>
<evidence type="ECO:0000313" key="3">
    <source>
        <dbReference type="EMBL" id="MBB4479832.1"/>
    </source>
</evidence>
<dbReference type="Proteomes" id="UP000557344">
    <property type="component" value="Unassembled WGS sequence"/>
</dbReference>
<proteinExistence type="inferred from homology"/>
<dbReference type="PANTHER" id="PTHR35174">
    <property type="entry name" value="BLL7171 PROTEIN-RELATED"/>
    <property type="match status" value="1"/>
</dbReference>
<dbReference type="EMBL" id="JACIHU010000004">
    <property type="protein sequence ID" value="MBB4479832.1"/>
    <property type="molecule type" value="Genomic_DNA"/>
</dbReference>
<dbReference type="Proteomes" id="UP000523431">
    <property type="component" value="Unassembled WGS sequence"/>
</dbReference>
<dbReference type="InterPro" id="IPR011008">
    <property type="entry name" value="Dimeric_a/b-barrel"/>
</dbReference>
<reference evidence="5 6" key="1">
    <citation type="submission" date="2020-08" db="EMBL/GenBank/DDBJ databases">
        <title>Genomic Encyclopedia of Type Strains, Phase IV (KMG-V): Genome sequencing to study the core and pangenomes of soil and plant-associated prokaryotes.</title>
        <authorList>
            <person name="Whitman W."/>
        </authorList>
    </citation>
    <scope>NUCLEOTIDE SEQUENCE [LARGE SCALE GENOMIC DNA]</scope>
    <source>
        <strain evidence="3 6">SEMIA 471</strain>
        <strain evidence="4 5">SEMIA 489</strain>
    </source>
</reference>
<name>A0A7W6Y9H7_RHIET</name>
<dbReference type="AlphaFoldDB" id="A0A7W6Y9H7"/>